<dbReference type="OrthoDB" id="531205at2"/>
<evidence type="ECO:0008006" key="3">
    <source>
        <dbReference type="Google" id="ProtNLM"/>
    </source>
</evidence>
<evidence type="ECO:0000313" key="1">
    <source>
        <dbReference type="EMBL" id="EEF57863.1"/>
    </source>
</evidence>
<keyword evidence="2" id="KW-1185">Reference proteome</keyword>
<proteinExistence type="predicted"/>
<dbReference type="Proteomes" id="UP000003688">
    <property type="component" value="Unassembled WGS sequence"/>
</dbReference>
<dbReference type="RefSeq" id="WP_007418099.1">
    <property type="nucleotide sequence ID" value="NZ_ABOX02000055.1"/>
</dbReference>
<protein>
    <recommendedName>
        <fullName evidence="3">ATP-binding protein</fullName>
    </recommendedName>
</protein>
<dbReference type="EMBL" id="ABOX02000055">
    <property type="protein sequence ID" value="EEF57863.1"/>
    <property type="molecule type" value="Genomic_DNA"/>
</dbReference>
<dbReference type="CDD" id="cd02019">
    <property type="entry name" value="NK"/>
    <property type="match status" value="1"/>
</dbReference>
<dbReference type="AlphaFoldDB" id="B9XQL3"/>
<dbReference type="STRING" id="320771.Cflav_PD0927"/>
<dbReference type="SUPFAM" id="SSF52540">
    <property type="entry name" value="P-loop containing nucleoside triphosphate hydrolases"/>
    <property type="match status" value="1"/>
</dbReference>
<gene>
    <name evidence="1" type="ORF">Cflav_PD0927</name>
</gene>
<sequence>MIHLLCGPTAAGKTTYAKKLIQEGNAIHFALDELLVQTAFPASPDPAFMVGLIDQSQSHILRILQQSETHIAQSRDVVLEIPTFRRDHRDVVRGWAAGLKQPLTLYHFSADRTKRLERMHKRNAERGSTFSYHVPEWLFEWVDQVFEVPAADEGAVRIDTN</sequence>
<comment type="caution">
    <text evidence="1">The sequence shown here is derived from an EMBL/GenBank/DDBJ whole genome shotgun (WGS) entry which is preliminary data.</text>
</comment>
<dbReference type="Gene3D" id="3.40.50.300">
    <property type="entry name" value="P-loop containing nucleotide triphosphate hydrolases"/>
    <property type="match status" value="1"/>
</dbReference>
<organism evidence="1 2">
    <name type="scientific">Pedosphaera parvula (strain Ellin514)</name>
    <dbReference type="NCBI Taxonomy" id="320771"/>
    <lineage>
        <taxon>Bacteria</taxon>
        <taxon>Pseudomonadati</taxon>
        <taxon>Verrucomicrobiota</taxon>
        <taxon>Pedosphaerae</taxon>
        <taxon>Pedosphaerales</taxon>
        <taxon>Pedosphaeraceae</taxon>
        <taxon>Pedosphaera</taxon>
    </lineage>
</organism>
<dbReference type="InterPro" id="IPR027417">
    <property type="entry name" value="P-loop_NTPase"/>
</dbReference>
<reference evidence="1 2" key="1">
    <citation type="journal article" date="2011" name="J. Bacteriol.">
        <title>Genome sequence of 'Pedosphaera parvula' Ellin514, an aerobic Verrucomicrobial isolate from pasture soil.</title>
        <authorList>
            <person name="Kant R."/>
            <person name="van Passel M.W."/>
            <person name="Sangwan P."/>
            <person name="Palva A."/>
            <person name="Lucas S."/>
            <person name="Copeland A."/>
            <person name="Lapidus A."/>
            <person name="Glavina Del Rio T."/>
            <person name="Dalin E."/>
            <person name="Tice H."/>
            <person name="Bruce D."/>
            <person name="Goodwin L."/>
            <person name="Pitluck S."/>
            <person name="Chertkov O."/>
            <person name="Larimer F.W."/>
            <person name="Land M.L."/>
            <person name="Hauser L."/>
            <person name="Brettin T.S."/>
            <person name="Detter J.C."/>
            <person name="Han S."/>
            <person name="de Vos W.M."/>
            <person name="Janssen P.H."/>
            <person name="Smidt H."/>
        </authorList>
    </citation>
    <scope>NUCLEOTIDE SEQUENCE [LARGE SCALE GENOMIC DNA]</scope>
    <source>
        <strain evidence="1 2">Ellin514</strain>
    </source>
</reference>
<accession>B9XQL3</accession>
<dbReference type="Pfam" id="PF13671">
    <property type="entry name" value="AAA_33"/>
    <property type="match status" value="1"/>
</dbReference>
<evidence type="ECO:0000313" key="2">
    <source>
        <dbReference type="Proteomes" id="UP000003688"/>
    </source>
</evidence>
<name>B9XQL3_PEDPL</name>